<reference evidence="2 3" key="1">
    <citation type="submission" date="2023-11" db="EMBL/GenBank/DDBJ databases">
        <title>Halocaridina rubra genome assembly.</title>
        <authorList>
            <person name="Smith C."/>
        </authorList>
    </citation>
    <scope>NUCLEOTIDE SEQUENCE [LARGE SCALE GENOMIC DNA]</scope>
    <source>
        <strain evidence="2">EP-1</strain>
        <tissue evidence="2">Whole</tissue>
    </source>
</reference>
<dbReference type="AlphaFoldDB" id="A0AAN8XG49"/>
<protein>
    <recommendedName>
        <fullName evidence="4">Apolipoprotein C-I</fullName>
    </recommendedName>
</protein>
<feature type="chain" id="PRO_5042863914" description="Apolipoprotein C-I" evidence="1">
    <location>
        <begin position="22"/>
        <end position="143"/>
    </location>
</feature>
<dbReference type="EMBL" id="JAXCGZ010004119">
    <property type="protein sequence ID" value="KAK7082241.1"/>
    <property type="molecule type" value="Genomic_DNA"/>
</dbReference>
<keyword evidence="3" id="KW-1185">Reference proteome</keyword>
<proteinExistence type="predicted"/>
<keyword evidence="1" id="KW-0732">Signal</keyword>
<name>A0AAN8XG49_HALRR</name>
<evidence type="ECO:0000313" key="2">
    <source>
        <dbReference type="EMBL" id="KAK7082241.1"/>
    </source>
</evidence>
<evidence type="ECO:0008006" key="4">
    <source>
        <dbReference type="Google" id="ProtNLM"/>
    </source>
</evidence>
<gene>
    <name evidence="2" type="ORF">SK128_016514</name>
</gene>
<feature type="signal peptide" evidence="1">
    <location>
        <begin position="1"/>
        <end position="21"/>
    </location>
</feature>
<evidence type="ECO:0000313" key="3">
    <source>
        <dbReference type="Proteomes" id="UP001381693"/>
    </source>
</evidence>
<evidence type="ECO:0000256" key="1">
    <source>
        <dbReference type="SAM" id="SignalP"/>
    </source>
</evidence>
<dbReference type="Proteomes" id="UP001381693">
    <property type="component" value="Unassembled WGS sequence"/>
</dbReference>
<organism evidence="2 3">
    <name type="scientific">Halocaridina rubra</name>
    <name type="common">Hawaiian red shrimp</name>
    <dbReference type="NCBI Taxonomy" id="373956"/>
    <lineage>
        <taxon>Eukaryota</taxon>
        <taxon>Metazoa</taxon>
        <taxon>Ecdysozoa</taxon>
        <taxon>Arthropoda</taxon>
        <taxon>Crustacea</taxon>
        <taxon>Multicrustacea</taxon>
        <taxon>Malacostraca</taxon>
        <taxon>Eumalacostraca</taxon>
        <taxon>Eucarida</taxon>
        <taxon>Decapoda</taxon>
        <taxon>Pleocyemata</taxon>
        <taxon>Caridea</taxon>
        <taxon>Atyoidea</taxon>
        <taxon>Atyidae</taxon>
        <taxon>Halocaridina</taxon>
    </lineage>
</organism>
<sequence>MRLSWILCGALLVAAFGFVLAGPVEAEQSGEEGSSRWRTFHALKNFFSPVTNYFRGLPAKTPSDVATDVKDTVTDVKEWARDNEAIQTLVGALVPVKNWLKEKANVLQDKTFKEMYDDVKTRVSTLDEHIGSWIEQRNSQKYK</sequence>
<comment type="caution">
    <text evidence="2">The sequence shown here is derived from an EMBL/GenBank/DDBJ whole genome shotgun (WGS) entry which is preliminary data.</text>
</comment>
<accession>A0AAN8XG49</accession>